<protein>
    <submittedName>
        <fullName evidence="3">CAF1-domain-containing protein</fullName>
    </submittedName>
</protein>
<dbReference type="OrthoDB" id="1432093at2759"/>
<sequence>MDVTRISFPARLLEVLEALSESTFVALDLELSGIPVQKPRNAQKQTMEERYQEVKAAAERFQILQIGLTCVFEDLQENKYTLKPYNFNLCPILDEKLDIEREFSYSSGAVEFLLSHGFHMELPFTMGVPYLSREEAKLAKLLAYERFDSSSYETITIDPSDIHSLAFINQLREDIQSWEKTGKPYPDCLWIPTRRAEDIGEPRSLSRYERRLVHQTIRSEYPDYVTLTRKDSIKIIFYDQVREEEVLKSKKRRVKEQISRQVGFRWIVDAMTGEDISNIDVQSFAKHPDTGHDRCVDLDELRSRFNYARENLKNRRPVLVGHNMFTDMVYFYKCFIGALPPTLRDFEIALNESFPKIVDTKYLSTHMSGHLNSTFTLEQLEKDLREQETPLYRVHPKFTKYTEGGFAHEAGYDSYLTAVVAILLSAKLEASGSWVDPQDHILSDDEAYETAPEDSSRISLDGHVLSTVDPVVESTEHSSPETPSTTGTVTMSPREPMILMPHFATDFWRVYGNKLRVFGTVEGISVLPSWKVGK</sequence>
<dbReference type="InterPro" id="IPR051181">
    <property type="entry name" value="CAF1_poly(A)_ribonucleases"/>
</dbReference>
<feature type="region of interest" description="Disordered" evidence="2">
    <location>
        <begin position="471"/>
        <end position="492"/>
    </location>
</feature>
<dbReference type="PANTHER" id="PTHR15092:SF22">
    <property type="entry name" value="POLY(A)-SPECIFIC RIBONUCLEASE PNLDC1"/>
    <property type="match status" value="1"/>
</dbReference>
<dbReference type="GO" id="GO:1990432">
    <property type="term" value="P:siRNA 3'-end processing"/>
    <property type="evidence" value="ECO:0007669"/>
    <property type="project" value="TreeGrafter"/>
</dbReference>
<dbReference type="SUPFAM" id="SSF53098">
    <property type="entry name" value="Ribonuclease H-like"/>
    <property type="match status" value="1"/>
</dbReference>
<gene>
    <name evidence="3" type="ORF">M501DRAFT_944240</name>
</gene>
<evidence type="ECO:0000313" key="3">
    <source>
        <dbReference type="EMBL" id="KAF2834403.1"/>
    </source>
</evidence>
<proteinExistence type="inferred from homology"/>
<keyword evidence="4" id="KW-1185">Reference proteome</keyword>
<feature type="compositionally biased region" description="Low complexity" evidence="2">
    <location>
        <begin position="480"/>
        <end position="492"/>
    </location>
</feature>
<dbReference type="GO" id="GO:1990431">
    <property type="term" value="P:priRNA 3'-end processing"/>
    <property type="evidence" value="ECO:0007669"/>
    <property type="project" value="TreeGrafter"/>
</dbReference>
<evidence type="ECO:0000313" key="4">
    <source>
        <dbReference type="Proteomes" id="UP000799429"/>
    </source>
</evidence>
<comment type="similarity">
    <text evidence="1">Belongs to the CAF1 family.</text>
</comment>
<accession>A0A9P4VKF2</accession>
<reference evidence="3" key="1">
    <citation type="journal article" date="2020" name="Stud. Mycol.">
        <title>101 Dothideomycetes genomes: a test case for predicting lifestyles and emergence of pathogens.</title>
        <authorList>
            <person name="Haridas S."/>
            <person name="Albert R."/>
            <person name="Binder M."/>
            <person name="Bloem J."/>
            <person name="Labutti K."/>
            <person name="Salamov A."/>
            <person name="Andreopoulos B."/>
            <person name="Baker S."/>
            <person name="Barry K."/>
            <person name="Bills G."/>
            <person name="Bluhm B."/>
            <person name="Cannon C."/>
            <person name="Castanera R."/>
            <person name="Culley D."/>
            <person name="Daum C."/>
            <person name="Ezra D."/>
            <person name="Gonzalez J."/>
            <person name="Henrissat B."/>
            <person name="Kuo A."/>
            <person name="Liang C."/>
            <person name="Lipzen A."/>
            <person name="Lutzoni F."/>
            <person name="Magnuson J."/>
            <person name="Mondo S."/>
            <person name="Nolan M."/>
            <person name="Ohm R."/>
            <person name="Pangilinan J."/>
            <person name="Park H.-J."/>
            <person name="Ramirez L."/>
            <person name="Alfaro M."/>
            <person name="Sun H."/>
            <person name="Tritt A."/>
            <person name="Yoshinaga Y."/>
            <person name="Zwiers L.-H."/>
            <person name="Turgeon B."/>
            <person name="Goodwin S."/>
            <person name="Spatafora J."/>
            <person name="Crous P."/>
            <person name="Grigoriev I."/>
        </authorList>
    </citation>
    <scope>NUCLEOTIDE SEQUENCE</scope>
    <source>
        <strain evidence="3">CBS 101060</strain>
    </source>
</reference>
<name>A0A9P4VKF2_9PEZI</name>
<dbReference type="GO" id="GO:0000175">
    <property type="term" value="F:3'-5'-RNA exonuclease activity"/>
    <property type="evidence" value="ECO:0007669"/>
    <property type="project" value="TreeGrafter"/>
</dbReference>
<dbReference type="InterPro" id="IPR012337">
    <property type="entry name" value="RNaseH-like_sf"/>
</dbReference>
<dbReference type="GO" id="GO:0000289">
    <property type="term" value="P:nuclear-transcribed mRNA poly(A) tail shortening"/>
    <property type="evidence" value="ECO:0007669"/>
    <property type="project" value="TreeGrafter"/>
</dbReference>
<evidence type="ECO:0000256" key="2">
    <source>
        <dbReference type="SAM" id="MobiDB-lite"/>
    </source>
</evidence>
<dbReference type="GO" id="GO:0003723">
    <property type="term" value="F:RNA binding"/>
    <property type="evidence" value="ECO:0007669"/>
    <property type="project" value="TreeGrafter"/>
</dbReference>
<dbReference type="Pfam" id="PF04857">
    <property type="entry name" value="CAF1"/>
    <property type="match status" value="1"/>
</dbReference>
<dbReference type="PANTHER" id="PTHR15092">
    <property type="entry name" value="POLY A -SPECIFIC RIBONUCLEASE/TARGET OF EGR1, MEMBER 1"/>
    <property type="match status" value="1"/>
</dbReference>
<evidence type="ECO:0000256" key="1">
    <source>
        <dbReference type="ARBA" id="ARBA00008372"/>
    </source>
</evidence>
<comment type="caution">
    <text evidence="3">The sequence shown here is derived from an EMBL/GenBank/DDBJ whole genome shotgun (WGS) entry which is preliminary data.</text>
</comment>
<dbReference type="EMBL" id="MU006120">
    <property type="protein sequence ID" value="KAF2834403.1"/>
    <property type="molecule type" value="Genomic_DNA"/>
</dbReference>
<dbReference type="Gene3D" id="3.30.420.10">
    <property type="entry name" value="Ribonuclease H-like superfamily/Ribonuclease H"/>
    <property type="match status" value="2"/>
</dbReference>
<dbReference type="AlphaFoldDB" id="A0A9P4VKF2"/>
<dbReference type="InterPro" id="IPR006941">
    <property type="entry name" value="RNase_CAF1"/>
</dbReference>
<dbReference type="GO" id="GO:0005634">
    <property type="term" value="C:nucleus"/>
    <property type="evidence" value="ECO:0007669"/>
    <property type="project" value="TreeGrafter"/>
</dbReference>
<dbReference type="Proteomes" id="UP000799429">
    <property type="component" value="Unassembled WGS sequence"/>
</dbReference>
<organism evidence="3 4">
    <name type="scientific">Patellaria atrata CBS 101060</name>
    <dbReference type="NCBI Taxonomy" id="1346257"/>
    <lineage>
        <taxon>Eukaryota</taxon>
        <taxon>Fungi</taxon>
        <taxon>Dikarya</taxon>
        <taxon>Ascomycota</taxon>
        <taxon>Pezizomycotina</taxon>
        <taxon>Dothideomycetes</taxon>
        <taxon>Dothideomycetes incertae sedis</taxon>
        <taxon>Patellariales</taxon>
        <taxon>Patellariaceae</taxon>
        <taxon>Patellaria</taxon>
    </lineage>
</organism>
<dbReference type="InterPro" id="IPR036397">
    <property type="entry name" value="RNaseH_sf"/>
</dbReference>